<dbReference type="STRING" id="227598.APY94_09740"/>
<evidence type="ECO:0000313" key="1">
    <source>
        <dbReference type="EMBL" id="KUH32364.1"/>
    </source>
</evidence>
<sequence length="86" mass="9758">MVAREIEARKCPLCGGTMVKSKTRRAGYARFFWAPPWKSRLTGILKPVIEATPWLCLDCGAVIAFVDENELSALRQEFEENREVSL</sequence>
<proteinExistence type="predicted"/>
<comment type="caution">
    <text evidence="1">The sequence shown here is derived from an EMBL/GenBank/DDBJ whole genome shotgun (WGS) entry which is preliminary data.</text>
</comment>
<evidence type="ECO:0000313" key="2">
    <source>
        <dbReference type="Proteomes" id="UP000053462"/>
    </source>
</evidence>
<reference evidence="1 2" key="1">
    <citation type="submission" date="2015-10" db="EMBL/GenBank/DDBJ databases">
        <title>Draft genome sequence of Thermococcus celericrescens strain DSM 17994.</title>
        <authorList>
            <person name="Hong S.-J."/>
            <person name="Park C.-E."/>
            <person name="Shin J.-H."/>
        </authorList>
    </citation>
    <scope>NUCLEOTIDE SEQUENCE [LARGE SCALE GENOMIC DNA]</scope>
    <source>
        <strain evidence="1 2">DSM 17994</strain>
    </source>
</reference>
<organism evidence="1 2">
    <name type="scientific">Thermococcus celericrescens</name>
    <dbReference type="NCBI Taxonomy" id="227598"/>
    <lineage>
        <taxon>Archaea</taxon>
        <taxon>Methanobacteriati</taxon>
        <taxon>Methanobacteriota</taxon>
        <taxon>Thermococci</taxon>
        <taxon>Thermococcales</taxon>
        <taxon>Thermococcaceae</taxon>
        <taxon>Thermococcus</taxon>
    </lineage>
</organism>
<protein>
    <submittedName>
        <fullName evidence="1">Uncharacterized protein</fullName>
    </submittedName>
</protein>
<gene>
    <name evidence="1" type="ORF">APY94_09740</name>
</gene>
<keyword evidence="2" id="KW-1185">Reference proteome</keyword>
<dbReference type="Proteomes" id="UP000053462">
    <property type="component" value="Unassembled WGS sequence"/>
</dbReference>
<name>A0A100XWB4_9EURY</name>
<accession>A0A100XWB4</accession>
<dbReference type="AlphaFoldDB" id="A0A100XWB4"/>
<dbReference type="EMBL" id="LLYW01000035">
    <property type="protein sequence ID" value="KUH32364.1"/>
    <property type="molecule type" value="Genomic_DNA"/>
</dbReference>